<reference evidence="1 2" key="1">
    <citation type="journal article" date="2018" name="Int. J. Syst. Evol. Microbiol.">
        <title>Glycomyces paridis sp. nov., isolated from the medicinal plant Paris polyphylla.</title>
        <authorList>
            <person name="Fang X.M."/>
            <person name="Bai J.L."/>
            <person name="Su J."/>
            <person name="Zhao L.L."/>
            <person name="Liu H.Y."/>
            <person name="Ma B.P."/>
            <person name="Zhang Y.Q."/>
            <person name="Yu L.Y."/>
        </authorList>
    </citation>
    <scope>NUCLEOTIDE SEQUENCE [LARGE SCALE GENOMIC DNA]</scope>
    <source>
        <strain evidence="1 2">CPCC 204357</strain>
    </source>
</reference>
<organism evidence="1 2">
    <name type="scientific">Glycomyces paridis</name>
    <dbReference type="NCBI Taxonomy" id="2126555"/>
    <lineage>
        <taxon>Bacteria</taxon>
        <taxon>Bacillati</taxon>
        <taxon>Actinomycetota</taxon>
        <taxon>Actinomycetes</taxon>
        <taxon>Glycomycetales</taxon>
        <taxon>Glycomycetaceae</taxon>
        <taxon>Glycomyces</taxon>
    </lineage>
</organism>
<keyword evidence="2" id="KW-1185">Reference proteome</keyword>
<dbReference type="Proteomes" id="UP000305792">
    <property type="component" value="Unassembled WGS sequence"/>
</dbReference>
<proteinExistence type="predicted"/>
<sequence length="326" mass="36089">MSNIGVQEPNFEDLPGTYSPDVWDSAWLELEKAYAHAQIVYQLKDDENTFAEILKGLMGMTDGHPMASYNGHVFSIPAPTAQETAEGIAGGAGSRIAEIRTAVEEIHEQDRSDFEDWLRRMSNTLGDLEWNSTEAYLRGVIGTVVTDLGEDNWDSELAREVRSRAILKIERALTWVWNTTSFLNNHFMLYDGILLTTRQDIYSQVLEAVKGLKQIADDVERSMAFSITQVSDFAKELKAATAIKTDPIGSVEAVTNLVDMTKTTNEENGIAQPESVLEALSTQTGKSFDGFNQALDNAESQISELIQEIATTPLADLTLPEVESLF</sequence>
<dbReference type="EMBL" id="STGX01000024">
    <property type="protein sequence ID" value="THV22041.1"/>
    <property type="molecule type" value="Genomic_DNA"/>
</dbReference>
<evidence type="ECO:0000313" key="2">
    <source>
        <dbReference type="Proteomes" id="UP000305792"/>
    </source>
</evidence>
<accession>A0A4S8NYN3</accession>
<dbReference type="RefSeq" id="WP_136532234.1">
    <property type="nucleotide sequence ID" value="NZ_STGX01000024.1"/>
</dbReference>
<gene>
    <name evidence="1" type="ORF">E9998_23765</name>
</gene>
<protein>
    <submittedName>
        <fullName evidence="1">Uncharacterized protein</fullName>
    </submittedName>
</protein>
<comment type="caution">
    <text evidence="1">The sequence shown here is derived from an EMBL/GenBank/DDBJ whole genome shotgun (WGS) entry which is preliminary data.</text>
</comment>
<name>A0A4S8NYN3_9ACTN</name>
<evidence type="ECO:0000313" key="1">
    <source>
        <dbReference type="EMBL" id="THV22041.1"/>
    </source>
</evidence>
<dbReference type="AlphaFoldDB" id="A0A4S8NYN3"/>